<evidence type="ECO:0000256" key="1">
    <source>
        <dbReference type="ARBA" id="ARBA00004992"/>
    </source>
</evidence>
<dbReference type="GO" id="GO:0005829">
    <property type="term" value="C:cytosol"/>
    <property type="evidence" value="ECO:0007669"/>
    <property type="project" value="TreeGrafter"/>
</dbReference>
<protein>
    <recommendedName>
        <fullName evidence="3">dTMP kinase</fullName>
        <ecNumber evidence="3">2.7.4.9</ecNumber>
    </recommendedName>
</protein>
<dbReference type="GO" id="GO:0004798">
    <property type="term" value="F:dTMP kinase activity"/>
    <property type="evidence" value="ECO:0007669"/>
    <property type="project" value="UniProtKB-EC"/>
</dbReference>
<dbReference type="GO" id="GO:0004550">
    <property type="term" value="F:nucleoside diphosphate kinase activity"/>
    <property type="evidence" value="ECO:0007669"/>
    <property type="project" value="TreeGrafter"/>
</dbReference>
<keyword evidence="6" id="KW-0547">Nucleotide-binding</keyword>
<gene>
    <name evidence="11" type="ORF">G2W53_007935</name>
</gene>
<reference evidence="11" key="1">
    <citation type="submission" date="2020-09" db="EMBL/GenBank/DDBJ databases">
        <title>Genome-Enabled Discovery of Anthraquinone Biosynthesis in Senna tora.</title>
        <authorList>
            <person name="Kang S.-H."/>
            <person name="Pandey R.P."/>
            <person name="Lee C.-M."/>
            <person name="Sim J.-S."/>
            <person name="Jeong J.-T."/>
            <person name="Choi B.-S."/>
            <person name="Jung M."/>
            <person name="Ginzburg D."/>
            <person name="Zhao K."/>
            <person name="Won S.Y."/>
            <person name="Oh T.-J."/>
            <person name="Yu Y."/>
            <person name="Kim N.-H."/>
            <person name="Lee O.R."/>
            <person name="Lee T.-H."/>
            <person name="Bashyal P."/>
            <person name="Kim T.-S."/>
            <person name="Lee W.-H."/>
            <person name="Kawkins C."/>
            <person name="Kim C.-K."/>
            <person name="Kim J.S."/>
            <person name="Ahn B.O."/>
            <person name="Rhee S.Y."/>
            <person name="Sohng J.K."/>
        </authorList>
    </citation>
    <scope>NUCLEOTIDE SEQUENCE</scope>
    <source>
        <tissue evidence="11">Leaf</tissue>
    </source>
</reference>
<keyword evidence="5" id="KW-0545">Nucleotide biosynthesis</keyword>
<dbReference type="GO" id="GO:0005524">
    <property type="term" value="F:ATP binding"/>
    <property type="evidence" value="ECO:0007669"/>
    <property type="project" value="UniProtKB-KW"/>
</dbReference>
<dbReference type="PROSITE" id="PS01331">
    <property type="entry name" value="THYMIDYLATE_KINASE"/>
    <property type="match status" value="1"/>
</dbReference>
<keyword evidence="7 11" id="KW-0418">Kinase</keyword>
<evidence type="ECO:0000256" key="9">
    <source>
        <dbReference type="SAM" id="Phobius"/>
    </source>
</evidence>
<dbReference type="AlphaFoldDB" id="A0A834X680"/>
<feature type="domain" description="Thymidylate kinase-like" evidence="10">
    <location>
        <begin position="10"/>
        <end position="48"/>
    </location>
</feature>
<evidence type="ECO:0000259" key="10">
    <source>
        <dbReference type="Pfam" id="PF02223"/>
    </source>
</evidence>
<dbReference type="PANTHER" id="PTHR10344">
    <property type="entry name" value="THYMIDYLATE KINASE"/>
    <property type="match status" value="1"/>
</dbReference>
<name>A0A834X680_9FABA</name>
<dbReference type="Proteomes" id="UP000634136">
    <property type="component" value="Unassembled WGS sequence"/>
</dbReference>
<sequence length="75" mass="8029">MDEVMVGCISLMETKLKTGTTLIVDRYSYSGVAFSSAKGLDLEWSKMLLGGVFDVALLGMLPSVSFLFVVVGFGV</sequence>
<dbReference type="InterPro" id="IPR018095">
    <property type="entry name" value="Thymidylate_kin_CS"/>
</dbReference>
<dbReference type="GO" id="GO:0006235">
    <property type="term" value="P:dTTP biosynthetic process"/>
    <property type="evidence" value="ECO:0007669"/>
    <property type="project" value="TreeGrafter"/>
</dbReference>
<evidence type="ECO:0000256" key="8">
    <source>
        <dbReference type="ARBA" id="ARBA00022840"/>
    </source>
</evidence>
<evidence type="ECO:0000256" key="7">
    <source>
        <dbReference type="ARBA" id="ARBA00022777"/>
    </source>
</evidence>
<keyword evidence="9" id="KW-0472">Membrane</keyword>
<dbReference type="EMBL" id="JAAIUW010000003">
    <property type="protein sequence ID" value="KAF7839453.1"/>
    <property type="molecule type" value="Genomic_DNA"/>
</dbReference>
<dbReference type="EC" id="2.7.4.9" evidence="3"/>
<dbReference type="InterPro" id="IPR027417">
    <property type="entry name" value="P-loop_NTPase"/>
</dbReference>
<evidence type="ECO:0000256" key="5">
    <source>
        <dbReference type="ARBA" id="ARBA00022727"/>
    </source>
</evidence>
<proteinExistence type="inferred from homology"/>
<dbReference type="Gene3D" id="3.40.50.300">
    <property type="entry name" value="P-loop containing nucleotide triphosphate hydrolases"/>
    <property type="match status" value="1"/>
</dbReference>
<keyword evidence="8" id="KW-0067">ATP-binding</keyword>
<dbReference type="PANTHER" id="PTHR10344:SF1">
    <property type="entry name" value="THYMIDYLATE KINASE"/>
    <property type="match status" value="1"/>
</dbReference>
<evidence type="ECO:0000256" key="2">
    <source>
        <dbReference type="ARBA" id="ARBA00009776"/>
    </source>
</evidence>
<evidence type="ECO:0000313" key="11">
    <source>
        <dbReference type="EMBL" id="KAF7839453.1"/>
    </source>
</evidence>
<dbReference type="InterPro" id="IPR039430">
    <property type="entry name" value="Thymidylate_kin-like_dom"/>
</dbReference>
<evidence type="ECO:0000256" key="4">
    <source>
        <dbReference type="ARBA" id="ARBA00022679"/>
    </source>
</evidence>
<keyword evidence="12" id="KW-1185">Reference proteome</keyword>
<dbReference type="GO" id="GO:0006227">
    <property type="term" value="P:dUDP biosynthetic process"/>
    <property type="evidence" value="ECO:0007669"/>
    <property type="project" value="TreeGrafter"/>
</dbReference>
<comment type="caution">
    <text evidence="11">The sequence shown here is derived from an EMBL/GenBank/DDBJ whole genome shotgun (WGS) entry which is preliminary data.</text>
</comment>
<dbReference type="OrthoDB" id="425602at2759"/>
<keyword evidence="9" id="KW-0812">Transmembrane</keyword>
<comment type="pathway">
    <text evidence="1">Pyrimidine metabolism; dTTP biosynthesis.</text>
</comment>
<accession>A0A834X680</accession>
<evidence type="ECO:0000256" key="6">
    <source>
        <dbReference type="ARBA" id="ARBA00022741"/>
    </source>
</evidence>
<feature type="transmembrane region" description="Helical" evidence="9">
    <location>
        <begin position="48"/>
        <end position="73"/>
    </location>
</feature>
<keyword evidence="9" id="KW-1133">Transmembrane helix</keyword>
<keyword evidence="4" id="KW-0808">Transferase</keyword>
<organism evidence="11 12">
    <name type="scientific">Senna tora</name>
    <dbReference type="NCBI Taxonomy" id="362788"/>
    <lineage>
        <taxon>Eukaryota</taxon>
        <taxon>Viridiplantae</taxon>
        <taxon>Streptophyta</taxon>
        <taxon>Embryophyta</taxon>
        <taxon>Tracheophyta</taxon>
        <taxon>Spermatophyta</taxon>
        <taxon>Magnoliopsida</taxon>
        <taxon>eudicotyledons</taxon>
        <taxon>Gunneridae</taxon>
        <taxon>Pentapetalae</taxon>
        <taxon>rosids</taxon>
        <taxon>fabids</taxon>
        <taxon>Fabales</taxon>
        <taxon>Fabaceae</taxon>
        <taxon>Caesalpinioideae</taxon>
        <taxon>Cassia clade</taxon>
        <taxon>Senna</taxon>
    </lineage>
</organism>
<comment type="similarity">
    <text evidence="2">Belongs to the thymidylate kinase family.</text>
</comment>
<dbReference type="GO" id="GO:0006233">
    <property type="term" value="P:dTDP biosynthetic process"/>
    <property type="evidence" value="ECO:0007669"/>
    <property type="project" value="InterPro"/>
</dbReference>
<dbReference type="GO" id="GO:0005634">
    <property type="term" value="C:nucleus"/>
    <property type="evidence" value="ECO:0007669"/>
    <property type="project" value="TreeGrafter"/>
</dbReference>
<evidence type="ECO:0000256" key="3">
    <source>
        <dbReference type="ARBA" id="ARBA00012980"/>
    </source>
</evidence>
<dbReference type="GO" id="GO:0005739">
    <property type="term" value="C:mitochondrion"/>
    <property type="evidence" value="ECO:0007669"/>
    <property type="project" value="TreeGrafter"/>
</dbReference>
<evidence type="ECO:0000313" key="12">
    <source>
        <dbReference type="Proteomes" id="UP000634136"/>
    </source>
</evidence>
<dbReference type="Pfam" id="PF02223">
    <property type="entry name" value="Thymidylate_kin"/>
    <property type="match status" value="1"/>
</dbReference>